<dbReference type="CDD" id="cd05005">
    <property type="entry name" value="SIS_PHI"/>
    <property type="match status" value="1"/>
</dbReference>
<accession>A0A1B2E816</accession>
<proteinExistence type="inferred from homology"/>
<gene>
    <name evidence="4" type="ORF">BBD40_07600</name>
    <name evidence="3" type="ORF">BBD41_28045</name>
</gene>
<organism evidence="3">
    <name type="scientific">Paenibacillus ihbetae</name>
    <dbReference type="NCBI Taxonomy" id="1870820"/>
    <lineage>
        <taxon>Bacteria</taxon>
        <taxon>Bacillati</taxon>
        <taxon>Bacillota</taxon>
        <taxon>Bacilli</taxon>
        <taxon>Bacillales</taxon>
        <taxon>Paenibacillaceae</taxon>
        <taxon>Paenibacillus</taxon>
    </lineage>
</organism>
<keyword evidence="5" id="KW-1185">Reference proteome</keyword>
<name>A0A1B2E816_9BACL</name>
<reference evidence="4 5" key="2">
    <citation type="submission" date="2016-12" db="EMBL/GenBank/DDBJ databases">
        <title>Genome sequencing and description of Paenibacillus sp. nov. from high altitude lake in the Indian Trans- Himalayas.</title>
        <authorList>
            <person name="Kiran S."/>
            <person name="Swarnkar M.K."/>
            <person name="Rana A."/>
            <person name="Tewari R."/>
            <person name="Gulati A."/>
        </authorList>
    </citation>
    <scope>NUCLEOTIDE SEQUENCE [LARGE SCALE GENOMIC DNA]</scope>
    <source>
        <strain evidence="4 5">IHBB 9951</strain>
    </source>
</reference>
<dbReference type="GO" id="GO:1901135">
    <property type="term" value="P:carbohydrate derivative metabolic process"/>
    <property type="evidence" value="ECO:0007669"/>
    <property type="project" value="InterPro"/>
</dbReference>
<dbReference type="Proteomes" id="UP000189059">
    <property type="component" value="Unassembled WGS sequence"/>
</dbReference>
<dbReference type="AlphaFoldDB" id="A0A1B2E816"/>
<evidence type="ECO:0000313" key="4">
    <source>
        <dbReference type="EMBL" id="OOC61730.1"/>
    </source>
</evidence>
<dbReference type="SUPFAM" id="SSF53697">
    <property type="entry name" value="SIS domain"/>
    <property type="match status" value="1"/>
</dbReference>
<feature type="domain" description="SIS" evidence="2">
    <location>
        <begin position="35"/>
        <end position="178"/>
    </location>
</feature>
<reference evidence="3" key="1">
    <citation type="submission" date="2016-08" db="EMBL/GenBank/DDBJ databases">
        <title>Complete Genome Seqeunce of Paenibacillus sp. nov. IHBB 9852 from high altitute lake of Indian trans-Himalayas.</title>
        <authorList>
            <person name="Kiran S."/>
            <person name="Swarnkar M.K."/>
            <person name="Rana A."/>
            <person name="Tewari R."/>
            <person name="Gulati A."/>
        </authorList>
    </citation>
    <scope>NUCLEOTIDE SEQUENCE [LARGE SCALE GENOMIC DNA]</scope>
    <source>
        <strain evidence="3">IHBB 9852</strain>
    </source>
</reference>
<evidence type="ECO:0000313" key="3">
    <source>
        <dbReference type="EMBL" id="ANY76118.1"/>
    </source>
</evidence>
<evidence type="ECO:0000259" key="2">
    <source>
        <dbReference type="PROSITE" id="PS51464"/>
    </source>
</evidence>
<dbReference type="PANTHER" id="PTHR43443:SF1">
    <property type="entry name" value="3-HEXULOSE-6-PHOSPHATE ISOMERASE"/>
    <property type="match status" value="1"/>
</dbReference>
<dbReference type="EMBL" id="MRVI01000001">
    <property type="protein sequence ID" value="OOC61730.1"/>
    <property type="molecule type" value="Genomic_DNA"/>
</dbReference>
<keyword evidence="3" id="KW-0413">Isomerase</keyword>
<dbReference type="InterPro" id="IPR046348">
    <property type="entry name" value="SIS_dom_sf"/>
</dbReference>
<dbReference type="PROSITE" id="PS51464">
    <property type="entry name" value="SIS"/>
    <property type="match status" value="1"/>
</dbReference>
<evidence type="ECO:0000256" key="1">
    <source>
        <dbReference type="ARBA" id="ARBA00009235"/>
    </source>
</evidence>
<dbReference type="KEGG" id="pib:BBD41_28045"/>
<dbReference type="Pfam" id="PF01380">
    <property type="entry name" value="SIS"/>
    <property type="match status" value="1"/>
</dbReference>
<dbReference type="PANTHER" id="PTHR43443">
    <property type="entry name" value="3-HEXULOSE-6-PHOSPHATE ISOMERASE"/>
    <property type="match status" value="1"/>
</dbReference>
<comment type="similarity">
    <text evidence="1">Belongs to the SIS family. PHI subfamily.</text>
</comment>
<dbReference type="GO" id="GO:0097367">
    <property type="term" value="F:carbohydrate derivative binding"/>
    <property type="evidence" value="ECO:0007669"/>
    <property type="project" value="InterPro"/>
</dbReference>
<dbReference type="InterPro" id="IPR017552">
    <property type="entry name" value="PHI/rmpB"/>
</dbReference>
<protein>
    <submittedName>
        <fullName evidence="3">6-phospho 3-hexuloisomerase</fullName>
    </submittedName>
</protein>
<dbReference type="Gene3D" id="3.40.50.10490">
    <property type="entry name" value="Glucose-6-phosphate isomerase like protein, domain 1"/>
    <property type="match status" value="1"/>
</dbReference>
<dbReference type="EMBL" id="CP016809">
    <property type="protein sequence ID" value="ANY76118.1"/>
    <property type="molecule type" value="Genomic_DNA"/>
</dbReference>
<sequence>MPNQVSNPIFRQAVLIAKELSESVQKLEAVQIEALIERILHADAVFVAGGGRSGLVMRTFAMRLMQMGFNVHVVGDTVTPAIRPGDLLVIGSGSGETPSLVAMAQKAKQIGSNVAVLTIRPESRIGKLSDAIVHLPGSTKDQHEHALVTVQPMASLFEQTMLIVLDSIILRLMEVSELQSDQMFSLHANLE</sequence>
<dbReference type="GO" id="GO:0016853">
    <property type="term" value="F:isomerase activity"/>
    <property type="evidence" value="ECO:0007669"/>
    <property type="project" value="UniProtKB-KW"/>
</dbReference>
<evidence type="ECO:0000313" key="5">
    <source>
        <dbReference type="Proteomes" id="UP000189059"/>
    </source>
</evidence>
<dbReference type="InterPro" id="IPR001347">
    <property type="entry name" value="SIS_dom"/>
</dbReference>
<dbReference type="NCBIfam" id="TIGR03127">
    <property type="entry name" value="RuMP_HxlB"/>
    <property type="match status" value="1"/>
</dbReference>